<dbReference type="AlphaFoldDB" id="A0A6B0U7D0"/>
<proteinExistence type="predicted"/>
<sequence length="84" mass="9079">MSSYQGQKAEICKISRLAYRRKPCRRLLTSKRGTASFIATAELGVALAAVVAEAVIATATTLVSMAGPRCWSRRTSADPCRSCR</sequence>
<evidence type="ECO:0000313" key="1">
    <source>
        <dbReference type="EMBL" id="MXU85057.1"/>
    </source>
</evidence>
<accession>A0A6B0U7D0</accession>
<reference evidence="1" key="1">
    <citation type="submission" date="2019-12" db="EMBL/GenBank/DDBJ databases">
        <title>An insight into the sialome of adult female Ixodes ricinus ticks feeding for 6 days.</title>
        <authorList>
            <person name="Perner J."/>
            <person name="Ribeiro J.M.C."/>
        </authorList>
    </citation>
    <scope>NUCLEOTIDE SEQUENCE</scope>
    <source>
        <strain evidence="1">Semi-engorged</strain>
        <tissue evidence="1">Salivary glands</tissue>
    </source>
</reference>
<dbReference type="EMBL" id="GIFC01002974">
    <property type="protein sequence ID" value="MXU85057.1"/>
    <property type="molecule type" value="Transcribed_RNA"/>
</dbReference>
<protein>
    <submittedName>
        <fullName evidence="1">Uncharacterized protein</fullName>
    </submittedName>
</protein>
<name>A0A6B0U7D0_IXORI</name>
<organism evidence="1">
    <name type="scientific">Ixodes ricinus</name>
    <name type="common">Common tick</name>
    <name type="synonym">Acarus ricinus</name>
    <dbReference type="NCBI Taxonomy" id="34613"/>
    <lineage>
        <taxon>Eukaryota</taxon>
        <taxon>Metazoa</taxon>
        <taxon>Ecdysozoa</taxon>
        <taxon>Arthropoda</taxon>
        <taxon>Chelicerata</taxon>
        <taxon>Arachnida</taxon>
        <taxon>Acari</taxon>
        <taxon>Parasitiformes</taxon>
        <taxon>Ixodida</taxon>
        <taxon>Ixodoidea</taxon>
        <taxon>Ixodidae</taxon>
        <taxon>Ixodinae</taxon>
        <taxon>Ixodes</taxon>
    </lineage>
</organism>